<reference evidence="2 3" key="1">
    <citation type="submission" date="2024-02" db="EMBL/GenBank/DDBJ databases">
        <title>Discinaceae phylogenomics.</title>
        <authorList>
            <person name="Dirks A.C."/>
            <person name="James T.Y."/>
        </authorList>
    </citation>
    <scope>NUCLEOTIDE SEQUENCE [LARGE SCALE GENOMIC DNA]</scope>
    <source>
        <strain evidence="2 3">ACD0624</strain>
    </source>
</reference>
<feature type="compositionally biased region" description="Polar residues" evidence="1">
    <location>
        <begin position="17"/>
        <end position="26"/>
    </location>
</feature>
<protein>
    <submittedName>
        <fullName evidence="2">Uncharacterized protein</fullName>
    </submittedName>
</protein>
<feature type="region of interest" description="Disordered" evidence="1">
    <location>
        <begin position="1"/>
        <end position="31"/>
    </location>
</feature>
<dbReference type="EMBL" id="JBBBZM010000005">
    <property type="protein sequence ID" value="KAL0640235.1"/>
    <property type="molecule type" value="Genomic_DNA"/>
</dbReference>
<organism evidence="2 3">
    <name type="scientific">Discina gigas</name>
    <dbReference type="NCBI Taxonomy" id="1032678"/>
    <lineage>
        <taxon>Eukaryota</taxon>
        <taxon>Fungi</taxon>
        <taxon>Dikarya</taxon>
        <taxon>Ascomycota</taxon>
        <taxon>Pezizomycotina</taxon>
        <taxon>Pezizomycetes</taxon>
        <taxon>Pezizales</taxon>
        <taxon>Discinaceae</taxon>
        <taxon>Discina</taxon>
    </lineage>
</organism>
<evidence type="ECO:0000256" key="1">
    <source>
        <dbReference type="SAM" id="MobiDB-lite"/>
    </source>
</evidence>
<evidence type="ECO:0000313" key="2">
    <source>
        <dbReference type="EMBL" id="KAL0640235.1"/>
    </source>
</evidence>
<name>A0ABR3GW99_9PEZI</name>
<feature type="compositionally biased region" description="Basic and acidic residues" evidence="1">
    <location>
        <begin position="1"/>
        <end position="13"/>
    </location>
</feature>
<proteinExistence type="predicted"/>
<gene>
    <name evidence="2" type="ORF">Q9L58_000795</name>
</gene>
<accession>A0ABR3GW99</accession>
<comment type="caution">
    <text evidence="2">The sequence shown here is derived from an EMBL/GenBank/DDBJ whole genome shotgun (WGS) entry which is preliminary data.</text>
</comment>
<dbReference type="Proteomes" id="UP001447188">
    <property type="component" value="Unassembled WGS sequence"/>
</dbReference>
<sequence>MIGKDRSPTRDSFARITAQQGLQQKTPDLVEFGPDRGLSAQTRKWISFTSAIVNWSVHTCYSARPMRW</sequence>
<evidence type="ECO:0000313" key="3">
    <source>
        <dbReference type="Proteomes" id="UP001447188"/>
    </source>
</evidence>
<keyword evidence="3" id="KW-1185">Reference proteome</keyword>